<feature type="transmembrane region" description="Helical" evidence="1">
    <location>
        <begin position="22"/>
        <end position="43"/>
    </location>
</feature>
<keyword evidence="1" id="KW-0472">Membrane</keyword>
<evidence type="ECO:0000256" key="1">
    <source>
        <dbReference type="SAM" id="Phobius"/>
    </source>
</evidence>
<feature type="transmembrane region" description="Helical" evidence="1">
    <location>
        <begin position="127"/>
        <end position="149"/>
    </location>
</feature>
<feature type="transmembrane region" description="Helical" evidence="1">
    <location>
        <begin position="87"/>
        <end position="115"/>
    </location>
</feature>
<reference evidence="2 3" key="1">
    <citation type="submission" date="2016-11" db="EMBL/GenBank/DDBJ databases">
        <authorList>
            <person name="Jaros S."/>
            <person name="Januszkiewicz K."/>
            <person name="Wedrychowicz H."/>
        </authorList>
    </citation>
    <scope>NUCLEOTIDE SEQUENCE [LARGE SCALE GENOMIC DNA]</scope>
    <source>
        <strain evidence="2 3">DSM 21758</strain>
    </source>
</reference>
<feature type="transmembrane region" description="Helical" evidence="1">
    <location>
        <begin position="55"/>
        <end position="75"/>
    </location>
</feature>
<gene>
    <name evidence="2" type="ORF">SAMN02745163_00994</name>
</gene>
<protein>
    <submittedName>
        <fullName evidence="2">Uncharacterized membrane protein</fullName>
    </submittedName>
</protein>
<dbReference type="OrthoDB" id="9789229at2"/>
<evidence type="ECO:0000313" key="3">
    <source>
        <dbReference type="Proteomes" id="UP000184310"/>
    </source>
</evidence>
<dbReference type="RefSeq" id="WP_072985566.1">
    <property type="nucleotide sequence ID" value="NZ_FQZB01000005.1"/>
</dbReference>
<dbReference type="InterPro" id="IPR010540">
    <property type="entry name" value="CmpB_TMEM229"/>
</dbReference>
<name>A0A1M6EZN7_9CLOT</name>
<dbReference type="AlphaFoldDB" id="A0A1M6EZN7"/>
<dbReference type="STRING" id="1121302.SAMN02745163_00994"/>
<proteinExistence type="predicted"/>
<evidence type="ECO:0000313" key="2">
    <source>
        <dbReference type="EMBL" id="SHI90849.1"/>
    </source>
</evidence>
<accession>A0A1M6EZN7</accession>
<dbReference type="Pfam" id="PF06541">
    <property type="entry name" value="ABC_trans_CmpB"/>
    <property type="match status" value="1"/>
</dbReference>
<organism evidence="2 3">
    <name type="scientific">Clostridium cavendishii DSM 21758</name>
    <dbReference type="NCBI Taxonomy" id="1121302"/>
    <lineage>
        <taxon>Bacteria</taxon>
        <taxon>Bacillati</taxon>
        <taxon>Bacillota</taxon>
        <taxon>Clostridia</taxon>
        <taxon>Eubacteriales</taxon>
        <taxon>Clostridiaceae</taxon>
        <taxon>Clostridium</taxon>
    </lineage>
</organism>
<keyword evidence="1" id="KW-1133">Transmembrane helix</keyword>
<feature type="transmembrane region" description="Helical" evidence="1">
    <location>
        <begin position="161"/>
        <end position="184"/>
    </location>
</feature>
<dbReference type="Proteomes" id="UP000184310">
    <property type="component" value="Unassembled WGS sequence"/>
</dbReference>
<sequence length="223" mass="25914">MNPLVHKKEVKSFVEGVNYYKISWIFIFFSVIGFIIESLWCLITNGFIESRRGLIYGPFSQIYGFGAVIFILTLIKLKANNNLKIFIYSYILGAIFEYISSFAQQIIFGSVSWVYNDDLIGINGRTSLLYSLFWGVLGLVLMLWLYPLLNKFLKVISNKKGIILTNIIVIFIVLDMLISGLAVYREQKRNRNIPPSNEIEKVLDEYYPNDYMDKVYPNMKFTE</sequence>
<dbReference type="EMBL" id="FQZB01000005">
    <property type="protein sequence ID" value="SHI90849.1"/>
    <property type="molecule type" value="Genomic_DNA"/>
</dbReference>
<keyword evidence="3" id="KW-1185">Reference proteome</keyword>
<keyword evidence="1" id="KW-0812">Transmembrane</keyword>